<sequence length="270" mass="30945">MNKRVIFNKILRDITTVKIQGARNIAKKALYAYSLIPTPKSKKLLLSARPTEPMLEKVLNKLDKQPYTTVSKHFDLAQNVINKEIVKLIKNKDVIFTHCHSTNVSKALIYAKRKGKKFEVYNTETRPLMQGRRTAKELMKSGIKVTMFTDSAAAMAIERNNKKDKTYANKILIGADALLNQGIINKIGSGMIAELAFIHKIPLYIVADSWKFTNKKVPIENRKLNEIWDKAPKNIKIQNPAFEFVPKKYITKIVSEFGTFVYDDFLRKIK</sequence>
<dbReference type="GO" id="GO:0046523">
    <property type="term" value="F:S-methyl-5-thioribose-1-phosphate isomerase activity"/>
    <property type="evidence" value="ECO:0007669"/>
    <property type="project" value="TreeGrafter"/>
</dbReference>
<evidence type="ECO:0000313" key="2">
    <source>
        <dbReference type="EMBL" id="AKQ01077.1"/>
    </source>
</evidence>
<dbReference type="PANTHER" id="PTHR43475:SF2">
    <property type="entry name" value="RIBOSE 1,5-BISPHOSPHATE ISOMERASE"/>
    <property type="match status" value="1"/>
</dbReference>
<dbReference type="GO" id="GO:0003743">
    <property type="term" value="F:translation initiation factor activity"/>
    <property type="evidence" value="ECO:0007669"/>
    <property type="project" value="UniProtKB-KW"/>
</dbReference>
<dbReference type="AlphaFoldDB" id="A0A0H4T3V9"/>
<dbReference type="InterPro" id="IPR042529">
    <property type="entry name" value="IF_2B-like_C"/>
</dbReference>
<dbReference type="PANTHER" id="PTHR43475">
    <property type="entry name" value="METHYLTHIORIBOSE-1-PHOSPHATE ISOMERASE"/>
    <property type="match status" value="1"/>
</dbReference>
<keyword evidence="2" id="KW-0648">Protein biosynthesis</keyword>
<dbReference type="Gene3D" id="3.40.50.10470">
    <property type="entry name" value="Translation initiation factor eif-2b, domain 2"/>
    <property type="match status" value="1"/>
</dbReference>
<reference evidence="2" key="1">
    <citation type="journal article" date="2015" name="ISME J.">
        <title>Aquifer environment selects for microbial species cohorts in sediment and groundwater.</title>
        <authorList>
            <person name="Hug L.A."/>
            <person name="Thomas B.C."/>
            <person name="Brown C.T."/>
            <person name="Frischkorn K.R."/>
            <person name="Williams K.H."/>
            <person name="Tringe S.G."/>
            <person name="Banfield J.F."/>
        </authorList>
    </citation>
    <scope>NUCLEOTIDE SEQUENCE</scope>
</reference>
<dbReference type="InterPro" id="IPR000649">
    <property type="entry name" value="IF-2B-related"/>
</dbReference>
<keyword evidence="2" id="KW-0396">Initiation factor</keyword>
<proteinExistence type="inferred from homology"/>
<evidence type="ECO:0000256" key="1">
    <source>
        <dbReference type="RuleBase" id="RU003814"/>
    </source>
</evidence>
<dbReference type="EMBL" id="KT006950">
    <property type="protein sequence ID" value="AKQ01077.1"/>
    <property type="molecule type" value="Genomic_DNA"/>
</dbReference>
<name>A0A0H4T3V9_9ARCH</name>
<comment type="similarity">
    <text evidence="1">Belongs to the eIF-2B alpha/beta/delta subunits family.</text>
</comment>
<dbReference type="SUPFAM" id="SSF100950">
    <property type="entry name" value="NagB/RpiA/CoA transferase-like"/>
    <property type="match status" value="1"/>
</dbReference>
<accession>A0A0H4T3V9</accession>
<dbReference type="InterPro" id="IPR037171">
    <property type="entry name" value="NagB/RpiA_transferase-like"/>
</dbReference>
<dbReference type="Pfam" id="PF01008">
    <property type="entry name" value="IF-2B"/>
    <property type="match status" value="1"/>
</dbReference>
<organism evidence="2">
    <name type="scientific">uncultured archaeon Rifle_16ft_4_minimus_1461</name>
    <dbReference type="NCBI Taxonomy" id="1665151"/>
    <lineage>
        <taxon>Archaea</taxon>
        <taxon>environmental samples</taxon>
    </lineage>
</organism>
<protein>
    <submittedName>
        <fullName evidence="2">Translation initiation factor IF-2B subunit delta, translation initiation factor eIF-2B subunit delta</fullName>
    </submittedName>
</protein>
<dbReference type="GO" id="GO:0019509">
    <property type="term" value="P:L-methionine salvage from methylthioadenosine"/>
    <property type="evidence" value="ECO:0007669"/>
    <property type="project" value="TreeGrafter"/>
</dbReference>